<dbReference type="Proteomes" id="UP000294257">
    <property type="component" value="Unassembled WGS sequence"/>
</dbReference>
<dbReference type="SMART" id="SM01012">
    <property type="entry name" value="ANTAR"/>
    <property type="match status" value="1"/>
</dbReference>
<dbReference type="RefSeq" id="WP_165401442.1">
    <property type="nucleotide sequence ID" value="NZ_SGWQ01000007.1"/>
</dbReference>
<dbReference type="EMBL" id="SGWQ01000007">
    <property type="protein sequence ID" value="RZS36428.1"/>
    <property type="molecule type" value="Genomic_DNA"/>
</dbReference>
<evidence type="ECO:0000313" key="7">
    <source>
        <dbReference type="Proteomes" id="UP000294257"/>
    </source>
</evidence>
<dbReference type="Gene3D" id="3.30.450.40">
    <property type="match status" value="1"/>
</dbReference>
<dbReference type="PROSITE" id="PS50921">
    <property type="entry name" value="ANTAR"/>
    <property type="match status" value="1"/>
</dbReference>
<reference evidence="6 7" key="1">
    <citation type="submission" date="2019-02" db="EMBL/GenBank/DDBJ databases">
        <title>Genomic Encyclopedia of Type Strains, Phase IV (KMG-IV): sequencing the most valuable type-strain genomes for metagenomic binning, comparative biology and taxonomic classification.</title>
        <authorList>
            <person name="Goeker M."/>
        </authorList>
    </citation>
    <scope>NUCLEOTIDE SEQUENCE [LARGE SCALE GENOMIC DNA]</scope>
    <source>
        <strain evidence="6 7">DSM 101727</strain>
    </source>
</reference>
<proteinExistence type="predicted"/>
<dbReference type="AlphaFoldDB" id="A0A4Q7KIP7"/>
<dbReference type="Pfam" id="PF13185">
    <property type="entry name" value="GAF_2"/>
    <property type="match status" value="1"/>
</dbReference>
<keyword evidence="1" id="KW-0808">Transferase</keyword>
<dbReference type="SMART" id="SM00065">
    <property type="entry name" value="GAF"/>
    <property type="match status" value="1"/>
</dbReference>
<dbReference type="GO" id="GO:0003723">
    <property type="term" value="F:RNA binding"/>
    <property type="evidence" value="ECO:0007669"/>
    <property type="project" value="InterPro"/>
</dbReference>
<evidence type="ECO:0000256" key="3">
    <source>
        <dbReference type="ARBA" id="ARBA00023015"/>
    </source>
</evidence>
<dbReference type="InterPro" id="IPR029016">
    <property type="entry name" value="GAF-like_dom_sf"/>
</dbReference>
<keyword evidence="4" id="KW-0804">Transcription</keyword>
<evidence type="ECO:0000256" key="4">
    <source>
        <dbReference type="ARBA" id="ARBA00023163"/>
    </source>
</evidence>
<evidence type="ECO:0000313" key="6">
    <source>
        <dbReference type="EMBL" id="RZS36428.1"/>
    </source>
</evidence>
<evidence type="ECO:0000256" key="1">
    <source>
        <dbReference type="ARBA" id="ARBA00022679"/>
    </source>
</evidence>
<dbReference type="InterPro" id="IPR011006">
    <property type="entry name" value="CheY-like_superfamily"/>
</dbReference>
<name>A0A4Q7KIP7_9PSEU</name>
<dbReference type="Pfam" id="PF03861">
    <property type="entry name" value="ANTAR"/>
    <property type="match status" value="1"/>
</dbReference>
<dbReference type="InterPro" id="IPR003018">
    <property type="entry name" value="GAF"/>
</dbReference>
<evidence type="ECO:0000259" key="5">
    <source>
        <dbReference type="PROSITE" id="PS50921"/>
    </source>
</evidence>
<keyword evidence="3" id="KW-0805">Transcription regulation</keyword>
<dbReference type="InterPro" id="IPR005561">
    <property type="entry name" value="ANTAR"/>
</dbReference>
<organism evidence="6 7">
    <name type="scientific">Herbihabitans rhizosphaerae</name>
    <dbReference type="NCBI Taxonomy" id="1872711"/>
    <lineage>
        <taxon>Bacteria</taxon>
        <taxon>Bacillati</taxon>
        <taxon>Actinomycetota</taxon>
        <taxon>Actinomycetes</taxon>
        <taxon>Pseudonocardiales</taxon>
        <taxon>Pseudonocardiaceae</taxon>
        <taxon>Herbihabitans</taxon>
    </lineage>
</organism>
<keyword evidence="2" id="KW-0418">Kinase</keyword>
<sequence length="243" mass="26127">MLTVAHELAEITRLVEDDDFGTTLDRFVSRIADTVPGCDHAILTVRSDGAVETVAGAAGLDFDPIAPGPVVEAVTFGEPRRLDDVATDQRWPAFAAQVGNAGFRTCVALPLSIKGEDSAVLTLFSHKPDQFADTAYDVVLLLTLHAGVVFDNATLYHDSSQMVVQLRTALRTRSLVGRAQGMLMRHFEYSTDDAFATLKRASQNSNTKLRDLAAALVSAHEKGEFDTALQKLALTAAGEKAPD</sequence>
<dbReference type="Gene3D" id="1.10.10.10">
    <property type="entry name" value="Winged helix-like DNA-binding domain superfamily/Winged helix DNA-binding domain"/>
    <property type="match status" value="1"/>
</dbReference>
<feature type="domain" description="ANTAR" evidence="5">
    <location>
        <begin position="156"/>
        <end position="217"/>
    </location>
</feature>
<protein>
    <submittedName>
        <fullName evidence="6">GAF domain-containing protein</fullName>
    </submittedName>
</protein>
<keyword evidence="7" id="KW-1185">Reference proteome</keyword>
<dbReference type="InterPro" id="IPR012074">
    <property type="entry name" value="GAF_ANTAR"/>
</dbReference>
<dbReference type="PIRSF" id="PIRSF036625">
    <property type="entry name" value="GAF_ANTAR"/>
    <property type="match status" value="1"/>
</dbReference>
<dbReference type="GO" id="GO:0016301">
    <property type="term" value="F:kinase activity"/>
    <property type="evidence" value="ECO:0007669"/>
    <property type="project" value="UniProtKB-KW"/>
</dbReference>
<gene>
    <name evidence="6" type="ORF">EV193_107109</name>
</gene>
<evidence type="ECO:0000256" key="2">
    <source>
        <dbReference type="ARBA" id="ARBA00022777"/>
    </source>
</evidence>
<dbReference type="SUPFAM" id="SSF52172">
    <property type="entry name" value="CheY-like"/>
    <property type="match status" value="1"/>
</dbReference>
<accession>A0A4Q7KIP7</accession>
<dbReference type="InterPro" id="IPR036388">
    <property type="entry name" value="WH-like_DNA-bd_sf"/>
</dbReference>
<comment type="caution">
    <text evidence="6">The sequence shown here is derived from an EMBL/GenBank/DDBJ whole genome shotgun (WGS) entry which is preliminary data.</text>
</comment>
<dbReference type="SUPFAM" id="SSF55781">
    <property type="entry name" value="GAF domain-like"/>
    <property type="match status" value="1"/>
</dbReference>